<keyword evidence="3" id="KW-1185">Reference proteome</keyword>
<dbReference type="InterPro" id="IPR003607">
    <property type="entry name" value="HD/PDEase_dom"/>
</dbReference>
<reference evidence="2 3" key="1">
    <citation type="submission" date="2016-10" db="EMBL/GenBank/DDBJ databases">
        <authorList>
            <person name="de Groot N.N."/>
        </authorList>
    </citation>
    <scope>NUCLEOTIDE SEQUENCE [LARGE SCALE GENOMIC DNA]</scope>
    <source>
        <strain evidence="2 3">DSM 6059</strain>
    </source>
</reference>
<dbReference type="SMART" id="SM00471">
    <property type="entry name" value="HDc"/>
    <property type="match status" value="1"/>
</dbReference>
<dbReference type="Pfam" id="PF01966">
    <property type="entry name" value="HD"/>
    <property type="match status" value="1"/>
</dbReference>
<dbReference type="PANTHER" id="PTHR33594:SF1">
    <property type="entry name" value="HD_PDEASE DOMAIN-CONTAINING PROTEIN"/>
    <property type="match status" value="1"/>
</dbReference>
<protein>
    <recommendedName>
        <fullName evidence="1">HD domain-containing protein</fullName>
    </recommendedName>
</protein>
<proteinExistence type="predicted"/>
<evidence type="ECO:0000259" key="1">
    <source>
        <dbReference type="PROSITE" id="PS51831"/>
    </source>
</evidence>
<dbReference type="CDD" id="cd00077">
    <property type="entry name" value="HDc"/>
    <property type="match status" value="1"/>
</dbReference>
<gene>
    <name evidence="2" type="ORF">SAMN02745724_01313</name>
</gene>
<sequence>MTNKYLERWQEKFQLFVIDQMVEDPAHDIAHIKRVVTSGVKLGIKENADLNIVIPACWLHDCVNIPKTSELRSQGSRLSADRAIKYLKEVSYPAEFYDAIHHAITAHSFTANIETRTLEAKVVQDADRLDALGAVGLSRCLMLGATWQSKLYHFEDPFSQNRELDDKNFCIDHFFVKLQGLVNTMKTPSGIGEAENRWQFMVEYLEQLGHETGIVFKQKQEKNISLIK</sequence>
<dbReference type="STRING" id="1123010.SAMN02745724_01313"/>
<dbReference type="PANTHER" id="PTHR33594">
    <property type="entry name" value="SUPERFAMILY HYDROLASE, PUTATIVE (AFU_ORTHOLOGUE AFUA_1G03035)-RELATED"/>
    <property type="match status" value="1"/>
</dbReference>
<accession>A0A1I1HZ62</accession>
<name>A0A1I1HZ62_9GAMM</name>
<organism evidence="2 3">
    <name type="scientific">Pseudoalteromonas denitrificans DSM 6059</name>
    <dbReference type="NCBI Taxonomy" id="1123010"/>
    <lineage>
        <taxon>Bacteria</taxon>
        <taxon>Pseudomonadati</taxon>
        <taxon>Pseudomonadota</taxon>
        <taxon>Gammaproteobacteria</taxon>
        <taxon>Alteromonadales</taxon>
        <taxon>Pseudoalteromonadaceae</taxon>
        <taxon>Pseudoalteromonas</taxon>
    </lineage>
</organism>
<evidence type="ECO:0000313" key="3">
    <source>
        <dbReference type="Proteomes" id="UP000198862"/>
    </source>
</evidence>
<dbReference type="EMBL" id="FOLO01000007">
    <property type="protein sequence ID" value="SFC29166.1"/>
    <property type="molecule type" value="Genomic_DNA"/>
</dbReference>
<dbReference type="AlphaFoldDB" id="A0A1I1HZ62"/>
<dbReference type="Proteomes" id="UP000198862">
    <property type="component" value="Unassembled WGS sequence"/>
</dbReference>
<dbReference type="SUPFAM" id="SSF109604">
    <property type="entry name" value="HD-domain/PDEase-like"/>
    <property type="match status" value="1"/>
</dbReference>
<dbReference type="PROSITE" id="PS51831">
    <property type="entry name" value="HD"/>
    <property type="match status" value="1"/>
</dbReference>
<dbReference type="InterPro" id="IPR006674">
    <property type="entry name" value="HD_domain"/>
</dbReference>
<evidence type="ECO:0000313" key="2">
    <source>
        <dbReference type="EMBL" id="SFC29166.1"/>
    </source>
</evidence>
<dbReference type="RefSeq" id="WP_091981985.1">
    <property type="nucleotide sequence ID" value="NZ_FOLO01000007.1"/>
</dbReference>
<feature type="domain" description="HD" evidence="1">
    <location>
        <begin position="28"/>
        <end position="132"/>
    </location>
</feature>
<dbReference type="OrthoDB" id="9797344at2"/>
<dbReference type="Gene3D" id="1.10.3210.50">
    <property type="match status" value="1"/>
</dbReference>